<proteinExistence type="predicted"/>
<sequence length="45" mass="4936">MESQLSDQRVSDHAANLSQLCAAQIRYYAGYGTAPQRLRPPDAVS</sequence>
<reference evidence="1 2" key="1">
    <citation type="submission" date="2015-01" db="EMBL/GenBank/DDBJ databases">
        <title>Evolution of Trichinella species and genotypes.</title>
        <authorList>
            <person name="Korhonen P.K."/>
            <person name="Edoardo P."/>
            <person name="Giuseppe L.R."/>
            <person name="Gasser R.B."/>
        </authorList>
    </citation>
    <scope>NUCLEOTIDE SEQUENCE [LARGE SCALE GENOMIC DNA]</scope>
    <source>
        <strain evidence="1">ISS417</strain>
    </source>
</reference>
<keyword evidence="2" id="KW-1185">Reference proteome</keyword>
<name>A0A0V0T0C0_9BILA</name>
<organism evidence="1 2">
    <name type="scientific">Trichinella murrelli</name>
    <dbReference type="NCBI Taxonomy" id="144512"/>
    <lineage>
        <taxon>Eukaryota</taxon>
        <taxon>Metazoa</taxon>
        <taxon>Ecdysozoa</taxon>
        <taxon>Nematoda</taxon>
        <taxon>Enoplea</taxon>
        <taxon>Dorylaimia</taxon>
        <taxon>Trichinellida</taxon>
        <taxon>Trichinellidae</taxon>
        <taxon>Trichinella</taxon>
    </lineage>
</organism>
<dbReference type="Proteomes" id="UP000055048">
    <property type="component" value="Unassembled WGS sequence"/>
</dbReference>
<dbReference type="AlphaFoldDB" id="A0A0V0T0C0"/>
<accession>A0A0V0T0C0</accession>
<dbReference type="EMBL" id="JYDJ01001180">
    <property type="protein sequence ID" value="KRX32489.1"/>
    <property type="molecule type" value="Genomic_DNA"/>
</dbReference>
<gene>
    <name evidence="1" type="ORF">T05_5749</name>
</gene>
<comment type="caution">
    <text evidence="1">The sequence shown here is derived from an EMBL/GenBank/DDBJ whole genome shotgun (WGS) entry which is preliminary data.</text>
</comment>
<evidence type="ECO:0000313" key="2">
    <source>
        <dbReference type="Proteomes" id="UP000055048"/>
    </source>
</evidence>
<protein>
    <submittedName>
        <fullName evidence="1">Uncharacterized protein</fullName>
    </submittedName>
</protein>
<evidence type="ECO:0000313" key="1">
    <source>
        <dbReference type="EMBL" id="KRX32489.1"/>
    </source>
</evidence>